<evidence type="ECO:0000313" key="3">
    <source>
        <dbReference type="Proteomes" id="UP000738349"/>
    </source>
</evidence>
<evidence type="ECO:0000313" key="2">
    <source>
        <dbReference type="EMBL" id="KAH7134276.1"/>
    </source>
</evidence>
<feature type="region of interest" description="Disordered" evidence="1">
    <location>
        <begin position="162"/>
        <end position="199"/>
    </location>
</feature>
<name>A0A9P9ECZ3_9HYPO</name>
<feature type="compositionally biased region" description="Basic and acidic residues" evidence="1">
    <location>
        <begin position="189"/>
        <end position="199"/>
    </location>
</feature>
<dbReference type="EMBL" id="JAGMUV010000014">
    <property type="protein sequence ID" value="KAH7134276.1"/>
    <property type="molecule type" value="Genomic_DNA"/>
</dbReference>
<feature type="compositionally biased region" description="Polar residues" evidence="1">
    <location>
        <begin position="25"/>
        <end position="37"/>
    </location>
</feature>
<keyword evidence="3" id="KW-1185">Reference proteome</keyword>
<accession>A0A9P9ECZ3</accession>
<sequence length="457" mass="50749">MPPKKRAPRGQKRSIEEAGDEGQSPVANKSNTRQVPTDSAEEASSSASAAATTTLGPPRIARGPKGEAFIPRLFPKAIAKAAQKLPIPQGWVNGIDGTPDSSMTLGDWQWWAESDDWLLKNKKALGFKEADWKRKDEAMTKEVPRKEDEGYEDFDFVCVHTPAKDEDEEDEDDEEDEGDEEVEEEGEEPAEKAAKGSRGEEFVGKLASLHPDRVWVFSLLGQDRFQWWLLESLKRDQDEFMMHVYSHFSHYGKFEVMENIFLHFNSVNTAKAKANVLWPELEGIALLLNCDIIDFFMSDDADKANATIEMVGHLVISVLNSLKKEGLLTANSSIPNIGLVLAIFVDWVATLASICSWEDSTSWVHVVLKMAEDAQIKLSGPPRYAESLKTVQDEVDRSTNGDRMWKKSFKDAMKSFSGDHASSASARAKPKLGGTHYDITKMSAAERKGASFGGGLF</sequence>
<organism evidence="2 3">
    <name type="scientific">Dactylonectria macrodidyma</name>
    <dbReference type="NCBI Taxonomy" id="307937"/>
    <lineage>
        <taxon>Eukaryota</taxon>
        <taxon>Fungi</taxon>
        <taxon>Dikarya</taxon>
        <taxon>Ascomycota</taxon>
        <taxon>Pezizomycotina</taxon>
        <taxon>Sordariomycetes</taxon>
        <taxon>Hypocreomycetidae</taxon>
        <taxon>Hypocreales</taxon>
        <taxon>Nectriaceae</taxon>
        <taxon>Dactylonectria</taxon>
    </lineage>
</organism>
<gene>
    <name evidence="2" type="ORF">EDB81DRAFT_803549</name>
</gene>
<feature type="compositionally biased region" description="Low complexity" evidence="1">
    <location>
        <begin position="42"/>
        <end position="51"/>
    </location>
</feature>
<dbReference type="Proteomes" id="UP000738349">
    <property type="component" value="Unassembled WGS sequence"/>
</dbReference>
<feature type="compositionally biased region" description="Acidic residues" evidence="1">
    <location>
        <begin position="165"/>
        <end position="188"/>
    </location>
</feature>
<feature type="compositionally biased region" description="Basic residues" evidence="1">
    <location>
        <begin position="1"/>
        <end position="12"/>
    </location>
</feature>
<dbReference type="OrthoDB" id="10037289at2759"/>
<comment type="caution">
    <text evidence="2">The sequence shown here is derived from an EMBL/GenBank/DDBJ whole genome shotgun (WGS) entry which is preliminary data.</text>
</comment>
<reference evidence="2" key="1">
    <citation type="journal article" date="2021" name="Nat. Commun.">
        <title>Genetic determinants of endophytism in the Arabidopsis root mycobiome.</title>
        <authorList>
            <person name="Mesny F."/>
            <person name="Miyauchi S."/>
            <person name="Thiergart T."/>
            <person name="Pickel B."/>
            <person name="Atanasova L."/>
            <person name="Karlsson M."/>
            <person name="Huettel B."/>
            <person name="Barry K.W."/>
            <person name="Haridas S."/>
            <person name="Chen C."/>
            <person name="Bauer D."/>
            <person name="Andreopoulos W."/>
            <person name="Pangilinan J."/>
            <person name="LaButti K."/>
            <person name="Riley R."/>
            <person name="Lipzen A."/>
            <person name="Clum A."/>
            <person name="Drula E."/>
            <person name="Henrissat B."/>
            <person name="Kohler A."/>
            <person name="Grigoriev I.V."/>
            <person name="Martin F.M."/>
            <person name="Hacquard S."/>
        </authorList>
    </citation>
    <scope>NUCLEOTIDE SEQUENCE</scope>
    <source>
        <strain evidence="2">MPI-CAGE-AT-0147</strain>
    </source>
</reference>
<feature type="region of interest" description="Disordered" evidence="1">
    <location>
        <begin position="1"/>
        <end position="67"/>
    </location>
</feature>
<evidence type="ECO:0000256" key="1">
    <source>
        <dbReference type="SAM" id="MobiDB-lite"/>
    </source>
</evidence>
<protein>
    <submittedName>
        <fullName evidence="2">Uncharacterized protein</fullName>
    </submittedName>
</protein>
<proteinExistence type="predicted"/>
<dbReference type="AlphaFoldDB" id="A0A9P9ECZ3"/>